<comment type="caution">
    <text evidence="1">The sequence shown here is derived from an EMBL/GenBank/DDBJ whole genome shotgun (WGS) entry which is preliminary data.</text>
</comment>
<organism evidence="1 2">
    <name type="scientific">Synaphobranchus kaupii</name>
    <name type="common">Kaup's arrowtooth eel</name>
    <dbReference type="NCBI Taxonomy" id="118154"/>
    <lineage>
        <taxon>Eukaryota</taxon>
        <taxon>Metazoa</taxon>
        <taxon>Chordata</taxon>
        <taxon>Craniata</taxon>
        <taxon>Vertebrata</taxon>
        <taxon>Euteleostomi</taxon>
        <taxon>Actinopterygii</taxon>
        <taxon>Neopterygii</taxon>
        <taxon>Teleostei</taxon>
        <taxon>Anguilliformes</taxon>
        <taxon>Synaphobranchidae</taxon>
        <taxon>Synaphobranchus</taxon>
    </lineage>
</organism>
<dbReference type="Proteomes" id="UP001152622">
    <property type="component" value="Chromosome 10"/>
</dbReference>
<name>A0A9Q1F1L4_SYNKA</name>
<protein>
    <submittedName>
        <fullName evidence="1">Uncharacterized protein</fullName>
    </submittedName>
</protein>
<evidence type="ECO:0000313" key="1">
    <source>
        <dbReference type="EMBL" id="KAJ8349100.1"/>
    </source>
</evidence>
<dbReference type="EMBL" id="JAINUF010000010">
    <property type="protein sequence ID" value="KAJ8349100.1"/>
    <property type="molecule type" value="Genomic_DNA"/>
</dbReference>
<proteinExistence type="predicted"/>
<sequence length="240" mass="27059">MKRLAEEHAPFLCSTLEHFEREGCTTRADAAYQPLLREISKASPACALVHPCVEMDNIVECLVSAENVTHQSDKMLSLSTQFPLMWKLVKTLGHFPQPLQPLLMELLRVAKAAFDVPEQVEGDGEMREDSSFFFPMLPVRRDRGRYEMDQKAEQSSCKKYAPRHHALIPGLFTMFCSHGCTGRTTLSQKQKSMGEGALLPHKGQLNPYVTEKLGRVGISNIPRRKWVGDLQQIYTLGLTS</sequence>
<gene>
    <name evidence="1" type="ORF">SKAU_G00276890</name>
</gene>
<accession>A0A9Q1F1L4</accession>
<evidence type="ECO:0000313" key="2">
    <source>
        <dbReference type="Proteomes" id="UP001152622"/>
    </source>
</evidence>
<keyword evidence="2" id="KW-1185">Reference proteome</keyword>
<dbReference type="AlphaFoldDB" id="A0A9Q1F1L4"/>
<reference evidence="1" key="1">
    <citation type="journal article" date="2023" name="Science">
        <title>Genome structures resolve the early diversification of teleost fishes.</title>
        <authorList>
            <person name="Parey E."/>
            <person name="Louis A."/>
            <person name="Montfort J."/>
            <person name="Bouchez O."/>
            <person name="Roques C."/>
            <person name="Iampietro C."/>
            <person name="Lluch J."/>
            <person name="Castinel A."/>
            <person name="Donnadieu C."/>
            <person name="Desvignes T."/>
            <person name="Floi Bucao C."/>
            <person name="Jouanno E."/>
            <person name="Wen M."/>
            <person name="Mejri S."/>
            <person name="Dirks R."/>
            <person name="Jansen H."/>
            <person name="Henkel C."/>
            <person name="Chen W.J."/>
            <person name="Zahm M."/>
            <person name="Cabau C."/>
            <person name="Klopp C."/>
            <person name="Thompson A.W."/>
            <person name="Robinson-Rechavi M."/>
            <person name="Braasch I."/>
            <person name="Lecointre G."/>
            <person name="Bobe J."/>
            <person name="Postlethwait J.H."/>
            <person name="Berthelot C."/>
            <person name="Roest Crollius H."/>
            <person name="Guiguen Y."/>
        </authorList>
    </citation>
    <scope>NUCLEOTIDE SEQUENCE</scope>
    <source>
        <strain evidence="1">WJC10195</strain>
    </source>
</reference>